<feature type="compositionally biased region" description="Acidic residues" evidence="1">
    <location>
        <begin position="661"/>
        <end position="677"/>
    </location>
</feature>
<dbReference type="GO" id="GO:0007173">
    <property type="term" value="P:epidermal growth factor receptor signaling pathway"/>
    <property type="evidence" value="ECO:0007669"/>
    <property type="project" value="TreeGrafter"/>
</dbReference>
<feature type="compositionally biased region" description="Basic and acidic residues" evidence="1">
    <location>
        <begin position="567"/>
        <end position="586"/>
    </location>
</feature>
<evidence type="ECO:0000259" key="3">
    <source>
        <dbReference type="Pfam" id="PF22988"/>
    </source>
</evidence>
<dbReference type="AlphaFoldDB" id="A0AAD9RUM3"/>
<feature type="domain" description="Lysine-specific demethylase 3B PWWP" evidence="3">
    <location>
        <begin position="124"/>
        <end position="200"/>
    </location>
</feature>
<dbReference type="Pfam" id="PF22988">
    <property type="entry name" value="PWWP_KDM3B"/>
    <property type="match status" value="1"/>
</dbReference>
<evidence type="ECO:0000313" key="6">
    <source>
        <dbReference type="Proteomes" id="UP001258017"/>
    </source>
</evidence>
<feature type="compositionally biased region" description="Basic and acidic residues" evidence="1">
    <location>
        <begin position="595"/>
        <end position="604"/>
    </location>
</feature>
<dbReference type="EMBL" id="JAIFRP010000021">
    <property type="protein sequence ID" value="KAK2585973.1"/>
    <property type="molecule type" value="Genomic_DNA"/>
</dbReference>
<protein>
    <recommendedName>
        <fullName evidence="7">JmjC domain-containing histone demethylation protein 2C</fullName>
    </recommendedName>
</protein>
<evidence type="ECO:0000256" key="1">
    <source>
        <dbReference type="SAM" id="MobiDB-lite"/>
    </source>
</evidence>
<evidence type="ECO:0000259" key="2">
    <source>
        <dbReference type="Pfam" id="PF22987"/>
    </source>
</evidence>
<feature type="compositionally biased region" description="Basic and acidic residues" evidence="1">
    <location>
        <begin position="343"/>
        <end position="370"/>
    </location>
</feature>
<reference evidence="5" key="1">
    <citation type="submission" date="2021-08" db="EMBL/GenBank/DDBJ databases">
        <authorList>
            <person name="Misof B."/>
            <person name="Oliver O."/>
            <person name="Podsiadlowski L."/>
            <person name="Donath A."/>
            <person name="Peters R."/>
            <person name="Mayer C."/>
            <person name="Rust J."/>
            <person name="Gunkel S."/>
            <person name="Lesny P."/>
            <person name="Martin S."/>
            <person name="Oeyen J.P."/>
            <person name="Petersen M."/>
            <person name="Panagiotis P."/>
            <person name="Wilbrandt J."/>
            <person name="Tanja T."/>
        </authorList>
    </citation>
    <scope>NUCLEOTIDE SEQUENCE</scope>
    <source>
        <strain evidence="5">GBR_01_08_01A</strain>
        <tissue evidence="5">Thorax + abdomen</tissue>
    </source>
</reference>
<feature type="region of interest" description="Disordered" evidence="1">
    <location>
        <begin position="806"/>
        <end position="942"/>
    </location>
</feature>
<feature type="compositionally biased region" description="Polar residues" evidence="1">
    <location>
        <begin position="310"/>
        <end position="325"/>
    </location>
</feature>
<feature type="compositionally biased region" description="Low complexity" evidence="1">
    <location>
        <begin position="1042"/>
        <end position="1066"/>
    </location>
</feature>
<comment type="caution">
    <text evidence="5">The sequence shown here is derived from an EMBL/GenBank/DDBJ whole genome shotgun (WGS) entry which is preliminary data.</text>
</comment>
<dbReference type="InterPro" id="IPR054503">
    <property type="entry name" value="KDM3AB_Tudor"/>
</dbReference>
<dbReference type="Pfam" id="PF22989">
    <property type="entry name" value="DUF7030"/>
    <property type="match status" value="1"/>
</dbReference>
<dbReference type="InterPro" id="IPR054294">
    <property type="entry name" value="DUF7030"/>
</dbReference>
<evidence type="ECO:0000313" key="5">
    <source>
        <dbReference type="EMBL" id="KAK2585973.1"/>
    </source>
</evidence>
<feature type="compositionally biased region" description="Basic and acidic residues" evidence="1">
    <location>
        <begin position="678"/>
        <end position="710"/>
    </location>
</feature>
<feature type="region of interest" description="Disordered" evidence="1">
    <location>
        <begin position="280"/>
        <end position="401"/>
    </location>
</feature>
<feature type="compositionally biased region" description="Basic and acidic residues" evidence="1">
    <location>
        <begin position="618"/>
        <end position="627"/>
    </location>
</feature>
<feature type="compositionally biased region" description="Low complexity" evidence="1">
    <location>
        <begin position="743"/>
        <end position="755"/>
    </location>
</feature>
<feature type="compositionally biased region" description="Basic and acidic residues" evidence="1">
    <location>
        <begin position="480"/>
        <end position="493"/>
    </location>
</feature>
<name>A0AAD9RUM3_9HYME</name>
<feature type="domain" description="Lysine-specific demethylase 3A/B tudor" evidence="2">
    <location>
        <begin position="202"/>
        <end position="276"/>
    </location>
</feature>
<feature type="compositionally biased region" description="Basic residues" evidence="1">
    <location>
        <begin position="860"/>
        <end position="871"/>
    </location>
</feature>
<feature type="compositionally biased region" description="Acidic residues" evidence="1">
    <location>
        <begin position="464"/>
        <end position="479"/>
    </location>
</feature>
<accession>A0AAD9RUM3</accession>
<feature type="compositionally biased region" description="Low complexity" evidence="1">
    <location>
        <begin position="634"/>
        <end position="647"/>
    </location>
</feature>
<feature type="compositionally biased region" description="Low complexity" evidence="1">
    <location>
        <begin position="887"/>
        <end position="933"/>
    </location>
</feature>
<feature type="compositionally biased region" description="Polar residues" evidence="1">
    <location>
        <begin position="711"/>
        <end position="723"/>
    </location>
</feature>
<dbReference type="Proteomes" id="UP001258017">
    <property type="component" value="Unassembled WGS sequence"/>
</dbReference>
<feature type="compositionally biased region" description="Basic residues" evidence="1">
    <location>
        <begin position="817"/>
        <end position="841"/>
    </location>
</feature>
<sequence>MAYKFREEIVGKRFLSVSGFSKLKVNKIIEWGWRAGVIRAASHRDNDCHDLQVLVEYDDVEWQRREWLSPHRDAVFSFFLIEKGLYWAERPDPRHASLIAIDHHNNANNNHHHHRINGKPLRGSTAAANTVAWPALTFYPLVARAELPEDAMPIEFMQDRRLDFVDYSKLKPFTQDWELTKGSLPWVGAVRRWAEMQDGQRILLTTPSVLVGFRVEVYRAEGTTQWYTAVIVGYNESTKDLTVTDDTVLEDHNEDPSLVQMRLIGDGVVESIMRGEVVGMTPRRSRSSTALTHALVVPRPGRRPRGRPGNTAQLQTTPRVQSPISQHLEKDKSTARNNRRRRISEGAGREKTEKDSEPVLSTRQEDRENKGPPTGRFGNRISRSTLEEANTGTTGSATKLRKRAVTLRSLLESVTKRTVRRKLRPCVQKTKRESDELDRRRTVVRSSESSKEEERLGGSAGKSEEEEEEETEHTEEEEEKEGREEREHCDPLSKRLKTSPVSRKLRSDRKPKNLEESPSPNREVDEREKGKEVEEKRKEEEENDRKEGKDRDGAKRHVDAPEEDEESQSRERDQEPEPPPPERLDPGGKPPKNPDTLDREKEFPGEPVLVNGSLVDSELERKKKGGGEFDVVESASLKSSPGSSRSSSPRRAKAVVASFVEQEEEEGEAAAAEQEENGGERRKNDRKNEREEEEVEKKKKEEGKGEDRGARQQSSPRRSTVPSNAELGTEDSVGSASGTRAASVESVVELLESSSQDSGSVLERLSPLSSGGGGAGRQNNNLLLEQQQREQERSRHNESPVILAERLNKPPPPVAGQHHHHHHQQQQPHQYHHHRIHHHQQQQHLQQQGQQQQVHQQQSYHHHPAAYHHQQRYSADSPVIHHHLHHQQQQQQQQSAANQHQQQQQSAANQHHQQQQQQQQQHRQQLASSPQQHHQQHHHLSSVSLLEVQQQSHGTRGGGDESSLMEVETGAGIHGTGVLGGAIGVRGAAVGGVVGGGGGGGVAGGGGGGAASGAAGAYGDSGSDSGVSSLRSAGSGDERSGSRSSALSVEETSTSSSTPNAAATPARVWHVQSVQHTSLLMAHPQAPPNAGSGSTTAAATAPPVAYQNPAPPGHHHPAVASEMLWRPPRYPPLSHTLLGPAQPNPEELLERDRHERMIR</sequence>
<proteinExistence type="predicted"/>
<reference evidence="5" key="2">
    <citation type="journal article" date="2023" name="Commun. Biol.">
        <title>Intrasexual cuticular hydrocarbon dimorphism in a wasp sheds light on hydrocarbon biosynthesis genes in Hymenoptera.</title>
        <authorList>
            <person name="Moris V.C."/>
            <person name="Podsiadlowski L."/>
            <person name="Martin S."/>
            <person name="Oeyen J.P."/>
            <person name="Donath A."/>
            <person name="Petersen M."/>
            <person name="Wilbrandt J."/>
            <person name="Misof B."/>
            <person name="Liedtke D."/>
            <person name="Thamm M."/>
            <person name="Scheiner R."/>
            <person name="Schmitt T."/>
            <person name="Niehuis O."/>
        </authorList>
    </citation>
    <scope>NUCLEOTIDE SEQUENCE</scope>
    <source>
        <strain evidence="5">GBR_01_08_01A</strain>
    </source>
</reference>
<feature type="compositionally biased region" description="Basic and acidic residues" evidence="1">
    <location>
        <begin position="430"/>
        <end position="441"/>
    </location>
</feature>
<evidence type="ECO:0000259" key="4">
    <source>
        <dbReference type="Pfam" id="PF22989"/>
    </source>
</evidence>
<dbReference type="InterPro" id="IPR054504">
    <property type="entry name" value="PWWP_KDM3B"/>
</dbReference>
<keyword evidence="6" id="KW-1185">Reference proteome</keyword>
<dbReference type="InterPro" id="IPR050944">
    <property type="entry name" value="FAM83"/>
</dbReference>
<feature type="domain" description="DUF7030" evidence="4">
    <location>
        <begin position="8"/>
        <end position="67"/>
    </location>
</feature>
<gene>
    <name evidence="5" type="ORF">KPH14_010549</name>
</gene>
<dbReference type="PANTHER" id="PTHR16181">
    <property type="entry name" value="PROTEIN FAM83A-RELATED"/>
    <property type="match status" value="1"/>
</dbReference>
<feature type="region of interest" description="Disordered" evidence="1">
    <location>
        <begin position="1007"/>
        <end position="1066"/>
    </location>
</feature>
<feature type="compositionally biased region" description="Low complexity" evidence="1">
    <location>
        <begin position="842"/>
        <end position="859"/>
    </location>
</feature>
<organism evidence="5 6">
    <name type="scientific">Odynerus spinipes</name>
    <dbReference type="NCBI Taxonomy" id="1348599"/>
    <lineage>
        <taxon>Eukaryota</taxon>
        <taxon>Metazoa</taxon>
        <taxon>Ecdysozoa</taxon>
        <taxon>Arthropoda</taxon>
        <taxon>Hexapoda</taxon>
        <taxon>Insecta</taxon>
        <taxon>Pterygota</taxon>
        <taxon>Neoptera</taxon>
        <taxon>Endopterygota</taxon>
        <taxon>Hymenoptera</taxon>
        <taxon>Apocrita</taxon>
        <taxon>Aculeata</taxon>
        <taxon>Vespoidea</taxon>
        <taxon>Vespidae</taxon>
        <taxon>Eumeninae</taxon>
        <taxon>Odynerus</taxon>
    </lineage>
</organism>
<feature type="compositionally biased region" description="Basic and acidic residues" evidence="1">
    <location>
        <begin position="522"/>
        <end position="560"/>
    </location>
</feature>
<dbReference type="GO" id="GO:0019901">
    <property type="term" value="F:protein kinase binding"/>
    <property type="evidence" value="ECO:0007669"/>
    <property type="project" value="TreeGrafter"/>
</dbReference>
<feature type="compositionally biased region" description="Polar residues" evidence="1">
    <location>
        <begin position="381"/>
        <end position="397"/>
    </location>
</feature>
<feature type="region of interest" description="Disordered" evidence="1">
    <location>
        <begin position="422"/>
        <end position="779"/>
    </location>
</feature>
<dbReference type="PANTHER" id="PTHR16181:SF29">
    <property type="entry name" value="PROTEIN FAM83A-RELATED"/>
    <property type="match status" value="1"/>
</dbReference>
<evidence type="ECO:0008006" key="7">
    <source>
        <dbReference type="Google" id="ProtNLM"/>
    </source>
</evidence>
<feature type="compositionally biased region" description="Low complexity" evidence="1">
    <location>
        <begin position="1012"/>
        <end position="1035"/>
    </location>
</feature>
<dbReference type="Pfam" id="PF22987">
    <property type="entry name" value="Tudor_KDM3B"/>
    <property type="match status" value="1"/>
</dbReference>